<dbReference type="InterPro" id="IPR035920">
    <property type="entry name" value="YhbY-like_sf"/>
</dbReference>
<dbReference type="AlphaFoldDB" id="A0A652NDX4"/>
<dbReference type="InterPro" id="IPR051925">
    <property type="entry name" value="RNA-binding_domain"/>
</dbReference>
<name>A0A652NDX4_9LACO</name>
<sequence length="104" mass="11693">MMQLTGKQKRYLRSQANTLSPIFSVGKNGLTQNWVDEIVLALAKRELVKISLQQSAEETTKEVANFIESHSDITVAQTIGRTVILYLPAQEDKYKKISLDVAKI</sequence>
<dbReference type="RefSeq" id="WP_148605814.1">
    <property type="nucleotide sequence ID" value="NZ_BSUV01000001.1"/>
</dbReference>
<dbReference type="OrthoDB" id="9797519at2"/>
<evidence type="ECO:0000256" key="2">
    <source>
        <dbReference type="PROSITE-ProRule" id="PRU00626"/>
    </source>
</evidence>
<evidence type="ECO:0000259" key="3">
    <source>
        <dbReference type="PROSITE" id="PS51295"/>
    </source>
</evidence>
<dbReference type="PROSITE" id="PS51295">
    <property type="entry name" value="CRM"/>
    <property type="match status" value="1"/>
</dbReference>
<dbReference type="PANTHER" id="PTHR40065">
    <property type="entry name" value="RNA-BINDING PROTEIN YHBY"/>
    <property type="match status" value="1"/>
</dbReference>
<dbReference type="InterPro" id="IPR017924">
    <property type="entry name" value="RNA-binding_YhbY"/>
</dbReference>
<dbReference type="PANTHER" id="PTHR40065:SF3">
    <property type="entry name" value="RNA-BINDING PROTEIN YHBY"/>
    <property type="match status" value="1"/>
</dbReference>
<keyword evidence="1 2" id="KW-0694">RNA-binding</keyword>
<dbReference type="NCBIfam" id="TIGR00253">
    <property type="entry name" value="RNA_bind_YhbY"/>
    <property type="match status" value="1"/>
</dbReference>
<dbReference type="SMART" id="SM01103">
    <property type="entry name" value="CRS1_YhbY"/>
    <property type="match status" value="1"/>
</dbReference>
<dbReference type="InterPro" id="IPR001890">
    <property type="entry name" value="RNA-binding_CRM"/>
</dbReference>
<evidence type="ECO:0000313" key="5">
    <source>
        <dbReference type="Proteomes" id="UP000442244"/>
    </source>
</evidence>
<dbReference type="Pfam" id="PF01985">
    <property type="entry name" value="CRS1_YhbY"/>
    <property type="match status" value="1"/>
</dbReference>
<dbReference type="Gene3D" id="3.30.110.60">
    <property type="entry name" value="YhbY-like"/>
    <property type="match status" value="1"/>
</dbReference>
<evidence type="ECO:0000256" key="1">
    <source>
        <dbReference type="ARBA" id="ARBA00022884"/>
    </source>
</evidence>
<evidence type="ECO:0000313" key="4">
    <source>
        <dbReference type="EMBL" id="TYC46465.1"/>
    </source>
</evidence>
<protein>
    <submittedName>
        <fullName evidence="4">Ribosome assembly RNA-binding protein YhbY</fullName>
    </submittedName>
</protein>
<organism evidence="4 5">
    <name type="scientific">Leuconostoc litchii</name>
    <dbReference type="NCBI Taxonomy" id="1981069"/>
    <lineage>
        <taxon>Bacteria</taxon>
        <taxon>Bacillati</taxon>
        <taxon>Bacillota</taxon>
        <taxon>Bacilli</taxon>
        <taxon>Lactobacillales</taxon>
        <taxon>Lactobacillaceae</taxon>
        <taxon>Leuconostoc</taxon>
    </lineage>
</organism>
<gene>
    <name evidence="4" type="primary">yhbY</name>
    <name evidence="4" type="ORF">ESZ47_06330</name>
</gene>
<dbReference type="GO" id="GO:0003723">
    <property type="term" value="F:RNA binding"/>
    <property type="evidence" value="ECO:0007669"/>
    <property type="project" value="UniProtKB-UniRule"/>
</dbReference>
<feature type="domain" description="CRM" evidence="3">
    <location>
        <begin position="2"/>
        <end position="98"/>
    </location>
</feature>
<dbReference type="EMBL" id="SDGY01000002">
    <property type="protein sequence ID" value="TYC46465.1"/>
    <property type="molecule type" value="Genomic_DNA"/>
</dbReference>
<proteinExistence type="predicted"/>
<dbReference type="Proteomes" id="UP000442244">
    <property type="component" value="Unassembled WGS sequence"/>
</dbReference>
<keyword evidence="5" id="KW-1185">Reference proteome</keyword>
<dbReference type="SUPFAM" id="SSF75471">
    <property type="entry name" value="YhbY-like"/>
    <property type="match status" value="1"/>
</dbReference>
<accession>A0A652NDX4</accession>
<comment type="caution">
    <text evidence="4">The sequence shown here is derived from an EMBL/GenBank/DDBJ whole genome shotgun (WGS) entry which is preliminary data.</text>
</comment>
<reference evidence="4 5" key="1">
    <citation type="submission" date="2019-01" db="EMBL/GenBank/DDBJ databases">
        <title>Leuconostoc litchii sp. nov., a novel lactic acid bacterium isolated from lychee.</title>
        <authorList>
            <person name="Wang L.-T."/>
        </authorList>
    </citation>
    <scope>NUCLEOTIDE SEQUENCE [LARGE SCALE GENOMIC DNA]</scope>
    <source>
        <strain evidence="4 5">MB7</strain>
    </source>
</reference>